<keyword evidence="3" id="KW-0597">Phosphoprotein</keyword>
<keyword evidence="10" id="KW-1185">Reference proteome</keyword>
<evidence type="ECO:0000256" key="2">
    <source>
        <dbReference type="ARBA" id="ARBA00022490"/>
    </source>
</evidence>
<feature type="region of interest" description="Disordered" evidence="8">
    <location>
        <begin position="617"/>
        <end position="636"/>
    </location>
</feature>
<comment type="caution">
    <text evidence="9">The sequence shown here is derived from an EMBL/GenBank/DDBJ whole genome shotgun (WGS) entry which is preliminary data.</text>
</comment>
<dbReference type="EMBL" id="JAAWVN010007174">
    <property type="protein sequence ID" value="MBN3290220.1"/>
    <property type="molecule type" value="Genomic_DNA"/>
</dbReference>
<feature type="region of interest" description="Disordered" evidence="8">
    <location>
        <begin position="119"/>
        <end position="377"/>
    </location>
</feature>
<dbReference type="InterPro" id="IPR001084">
    <property type="entry name" value="MAP_tubulin-bd_rpt"/>
</dbReference>
<evidence type="ECO:0000256" key="1">
    <source>
        <dbReference type="ARBA" id="ARBA00004245"/>
    </source>
</evidence>
<keyword evidence="5" id="KW-0677">Repeat</keyword>
<dbReference type="PANTHER" id="PTHR11501:SF14">
    <property type="entry name" value="MICROTUBULE-ASSOCIATED PROTEIN TAU"/>
    <property type="match status" value="1"/>
</dbReference>
<dbReference type="InterPro" id="IPR027324">
    <property type="entry name" value="MAP2/MAP4/Tau"/>
</dbReference>
<protein>
    <recommendedName>
        <fullName evidence="7">Microtubule-associated protein</fullName>
    </recommendedName>
</protein>
<feature type="compositionally biased region" description="Polar residues" evidence="8">
    <location>
        <begin position="167"/>
        <end position="178"/>
    </location>
</feature>
<name>A0ABS2YVJ4_POLSE</name>
<feature type="compositionally biased region" description="Basic and acidic residues" evidence="8">
    <location>
        <begin position="522"/>
        <end position="535"/>
    </location>
</feature>
<evidence type="ECO:0000313" key="10">
    <source>
        <dbReference type="Proteomes" id="UP001166052"/>
    </source>
</evidence>
<feature type="non-terminal residue" evidence="9">
    <location>
        <position position="660"/>
    </location>
</feature>
<gene>
    <name evidence="9" type="primary">Mapt</name>
    <name evidence="9" type="ORF">GTO92_0016221</name>
</gene>
<dbReference type="Proteomes" id="UP001166052">
    <property type="component" value="Unassembled WGS sequence"/>
</dbReference>
<evidence type="ECO:0000313" key="9">
    <source>
        <dbReference type="EMBL" id="MBN3290220.1"/>
    </source>
</evidence>
<organism evidence="9 10">
    <name type="scientific">Polypterus senegalus</name>
    <name type="common">Senegal bichir</name>
    <dbReference type="NCBI Taxonomy" id="55291"/>
    <lineage>
        <taxon>Eukaryota</taxon>
        <taxon>Metazoa</taxon>
        <taxon>Chordata</taxon>
        <taxon>Craniata</taxon>
        <taxon>Vertebrata</taxon>
        <taxon>Euteleostomi</taxon>
        <taxon>Actinopterygii</taxon>
        <taxon>Polypteriformes</taxon>
        <taxon>Polypteridae</taxon>
        <taxon>Polypterus</taxon>
    </lineage>
</organism>
<evidence type="ECO:0000256" key="6">
    <source>
        <dbReference type="ARBA" id="ARBA00023212"/>
    </source>
</evidence>
<evidence type="ECO:0000256" key="8">
    <source>
        <dbReference type="SAM" id="MobiDB-lite"/>
    </source>
</evidence>
<feature type="non-terminal residue" evidence="9">
    <location>
        <position position="1"/>
    </location>
</feature>
<feature type="compositionally biased region" description="Low complexity" evidence="8">
    <location>
        <begin position="237"/>
        <end position="264"/>
    </location>
</feature>
<feature type="compositionally biased region" description="Low complexity" evidence="8">
    <location>
        <begin position="297"/>
        <end position="315"/>
    </location>
</feature>
<dbReference type="PANTHER" id="PTHR11501">
    <property type="entry name" value="MICROTUBULE-ASSOCIATED PROTEIN"/>
    <property type="match status" value="1"/>
</dbReference>
<evidence type="ECO:0000256" key="4">
    <source>
        <dbReference type="ARBA" id="ARBA00022701"/>
    </source>
</evidence>
<keyword evidence="6 7" id="KW-0206">Cytoskeleton</keyword>
<dbReference type="PROSITE" id="PS51491">
    <property type="entry name" value="TAU_MAP_2"/>
    <property type="match status" value="4"/>
</dbReference>
<dbReference type="Pfam" id="PF00418">
    <property type="entry name" value="Tubulin-binding"/>
    <property type="match status" value="4"/>
</dbReference>
<sequence length="660" mass="69513">MSDDHTDYRMNSGVSDGQAVQYNSGQTMASVEVPAQGGYGLPSGQADGTRTELKENGVPVQMGPGDGIMTVRSLAFPGLQASLVRSFSPFQIPKAPRPFDAELKFTVLLNTRRAADDKKGMELPKVETAMESPSEEGAEELVSDVSETKSTPSAESAPLAPAVPEGSETTPLDVQEASSGKAKPEAVKEEAGAVDKKPKTPTPSSAKARPTTTTTPKRPSSISSIHVKKPASPACITSTSITSTRVTTTSVVKVSSSTARSSRTQVDEQKASMKSPASRIQGGSRVPTAASKIPSKTPSSEAHRASSSASPAESPRTPDRSGYSSPSTPKSPSGRSSQQTSGATKEVKKVAVVRTPPKSPASVKNRTPAPLVPMPDLKNIRSKIGSTENIKHQPGGGRVQIMNKKMDLSNVQSRCGSKDNMKHVPGGGNVSSKGTKVMVSLPHVFLLSAVATCLRTGELPVQIVNKKLDLSNVTSKCGSKDNIHHKPGGGNIEIKSEKMDFKVQSKIGSLENIGHVPGGGNKKKEKEASRGDKLPSKNGAPPSPDKESLMPVSESPAAEEITLVETHETSKYVTWSATLETRWGRVPVPIESHKLAFREQAKARTDHGAEIVYKSPTVSTDGSPRRLSNVSSTGSINMMDSPQLATLADEVSASLAKQGL</sequence>
<feature type="region of interest" description="Disordered" evidence="8">
    <location>
        <begin position="510"/>
        <end position="556"/>
    </location>
</feature>
<comment type="subcellular location">
    <subcellularLocation>
        <location evidence="1 7">Cytoplasm</location>
        <location evidence="1 7">Cytoskeleton</location>
    </subcellularLocation>
</comment>
<dbReference type="PROSITE" id="PS00229">
    <property type="entry name" value="TAU_MAP_1"/>
    <property type="match status" value="2"/>
</dbReference>
<feature type="compositionally biased region" description="Basic and acidic residues" evidence="8">
    <location>
        <begin position="182"/>
        <end position="198"/>
    </location>
</feature>
<feature type="compositionally biased region" description="Low complexity" evidence="8">
    <location>
        <begin position="202"/>
        <end position="225"/>
    </location>
</feature>
<feature type="compositionally biased region" description="Polar residues" evidence="8">
    <location>
        <begin position="322"/>
        <end position="343"/>
    </location>
</feature>
<accession>A0ABS2YVJ4</accession>
<proteinExistence type="predicted"/>
<evidence type="ECO:0000256" key="7">
    <source>
        <dbReference type="RuleBase" id="RU000686"/>
    </source>
</evidence>
<keyword evidence="4 7" id="KW-0493">Microtubule</keyword>
<evidence type="ECO:0000256" key="3">
    <source>
        <dbReference type="ARBA" id="ARBA00022553"/>
    </source>
</evidence>
<keyword evidence="2 7" id="KW-0963">Cytoplasm</keyword>
<reference evidence="9" key="1">
    <citation type="journal article" date="2021" name="Cell">
        <title>Tracing the genetic footprints of vertebrate landing in non-teleost ray-finned fishes.</title>
        <authorList>
            <person name="Bi X."/>
            <person name="Wang K."/>
            <person name="Yang L."/>
            <person name="Pan H."/>
            <person name="Jiang H."/>
            <person name="Wei Q."/>
            <person name="Fang M."/>
            <person name="Yu H."/>
            <person name="Zhu C."/>
            <person name="Cai Y."/>
            <person name="He Y."/>
            <person name="Gan X."/>
            <person name="Zeng H."/>
            <person name="Yu D."/>
            <person name="Zhu Y."/>
            <person name="Jiang H."/>
            <person name="Qiu Q."/>
            <person name="Yang H."/>
            <person name="Zhang Y.E."/>
            <person name="Wang W."/>
            <person name="Zhu M."/>
            <person name="He S."/>
            <person name="Zhang G."/>
        </authorList>
    </citation>
    <scope>NUCLEOTIDE SEQUENCE</scope>
    <source>
        <strain evidence="9">Bchr_001</strain>
    </source>
</reference>
<evidence type="ECO:0000256" key="5">
    <source>
        <dbReference type="ARBA" id="ARBA00022737"/>
    </source>
</evidence>
<feature type="compositionally biased region" description="Acidic residues" evidence="8">
    <location>
        <begin position="133"/>
        <end position="142"/>
    </location>
</feature>